<protein>
    <submittedName>
        <fullName evidence="1">Uncharacterized protein</fullName>
    </submittedName>
</protein>
<dbReference type="AlphaFoldDB" id="A0AA45C4J7"/>
<evidence type="ECO:0000313" key="2">
    <source>
        <dbReference type="Proteomes" id="UP000245921"/>
    </source>
</evidence>
<dbReference type="Proteomes" id="UP000245921">
    <property type="component" value="Unassembled WGS sequence"/>
</dbReference>
<accession>A0AA45C4J7</accession>
<sequence length="208" mass="25441">MKKIKRMTILLIILLSTFILNSCIIAEEKEKIYITNKKYENDYNNFGFKDFTAKLNNQTYNQIEQINMVNILKNKYYPENIKLDYFSEQYINAFESKYISRKYTSEYYNYEYIDTKILNIEYMNGKTKKISDNVLNIRIYNNYFSLSLNKNYNYYGKKVYLIAIDEYGKFNENYKVIELEKLYNINMNYYFTDCNWSNSIYEIYYIIL</sequence>
<gene>
    <name evidence="1" type="ORF">C7380_1302</name>
</gene>
<reference evidence="1 2" key="1">
    <citation type="submission" date="2018-05" db="EMBL/GenBank/DDBJ databases">
        <title>Genomic Encyclopedia of Type Strains, Phase IV (KMG-IV): sequencing the most valuable type-strain genomes for metagenomic binning, comparative biology and taxonomic classification.</title>
        <authorList>
            <person name="Goeker M."/>
        </authorList>
    </citation>
    <scope>NUCLEOTIDE SEQUENCE [LARGE SCALE GENOMIC DNA]</scope>
    <source>
        <strain evidence="1 2">DSM 24906</strain>
    </source>
</reference>
<name>A0AA45C4J7_9BACT</name>
<organism evidence="1 2">
    <name type="scientific">Oceanotoga teriensis</name>
    <dbReference type="NCBI Taxonomy" id="515440"/>
    <lineage>
        <taxon>Bacteria</taxon>
        <taxon>Thermotogati</taxon>
        <taxon>Thermotogota</taxon>
        <taxon>Thermotogae</taxon>
        <taxon>Petrotogales</taxon>
        <taxon>Petrotogaceae</taxon>
        <taxon>Oceanotoga</taxon>
    </lineage>
</organism>
<dbReference type="RefSeq" id="WP_109606546.1">
    <property type="nucleotide sequence ID" value="NZ_QGGI01000030.1"/>
</dbReference>
<keyword evidence="2" id="KW-1185">Reference proteome</keyword>
<proteinExistence type="predicted"/>
<comment type="caution">
    <text evidence="1">The sequence shown here is derived from an EMBL/GenBank/DDBJ whole genome shotgun (WGS) entry which is preliminary data.</text>
</comment>
<dbReference type="EMBL" id="QGGI01000030">
    <property type="protein sequence ID" value="PWJ86719.1"/>
    <property type="molecule type" value="Genomic_DNA"/>
</dbReference>
<evidence type="ECO:0000313" key="1">
    <source>
        <dbReference type="EMBL" id="PWJ86719.1"/>
    </source>
</evidence>